<name>A0A9W6LPU3_9FUSO</name>
<protein>
    <recommendedName>
        <fullName evidence="3">Phage protein D</fullName>
    </recommendedName>
</protein>
<sequence>MRARRSYVKITYEGKDITGEVTPYLQSASYTDNLDKGDSATFNLMGDKWINEWAVLKGDKFELEIGVINWKGEGDNRILKCGTFTVDDISFSGVPDKVSISGTSVDINKGLKSVSRDSTWENVSLRKIAQEIADRNSMNLFYDCDTEFLFDKVDQVKESDTQLLYRISKEQGATLKITDLQIIIFDEEKYEKVESVLTFLKPNLMNYEIKCDDFEIYDCCEITYYDPELGESLKGSFEAPASEFYKVKTGKILYKNIDTGVTGGTKEEKEKFLRERARKLLRSKNKHETEIKFKDMGDVSYLAGMTITLNGFGRYSGVYLITSVEHSLDGAYQCSISARRRIDF</sequence>
<proteinExistence type="predicted"/>
<dbReference type="EMBL" id="BSDY01000016">
    <property type="protein sequence ID" value="GLI57365.1"/>
    <property type="molecule type" value="Genomic_DNA"/>
</dbReference>
<gene>
    <name evidence="1" type="ORF">PM10SUCC1_28790</name>
</gene>
<dbReference type="AlphaFoldDB" id="A0A9W6LPU3"/>
<organism evidence="1 2">
    <name type="scientific">Propionigenium maris DSM 9537</name>
    <dbReference type="NCBI Taxonomy" id="1123000"/>
    <lineage>
        <taxon>Bacteria</taxon>
        <taxon>Fusobacteriati</taxon>
        <taxon>Fusobacteriota</taxon>
        <taxon>Fusobacteriia</taxon>
        <taxon>Fusobacteriales</taxon>
        <taxon>Fusobacteriaceae</taxon>
        <taxon>Propionigenium</taxon>
    </lineage>
</organism>
<evidence type="ECO:0008006" key="3">
    <source>
        <dbReference type="Google" id="ProtNLM"/>
    </source>
</evidence>
<dbReference type="RefSeq" id="WP_281836941.1">
    <property type="nucleotide sequence ID" value="NZ_BSDY01000016.1"/>
</dbReference>
<reference evidence="1" key="1">
    <citation type="submission" date="2022-12" db="EMBL/GenBank/DDBJ databases">
        <title>Reference genome sequencing for broad-spectrum identification of bacterial and archaeal isolates by mass spectrometry.</title>
        <authorList>
            <person name="Sekiguchi Y."/>
            <person name="Tourlousse D.M."/>
        </authorList>
    </citation>
    <scope>NUCLEOTIDE SEQUENCE</scope>
    <source>
        <strain evidence="1">10succ1</strain>
    </source>
</reference>
<evidence type="ECO:0000313" key="1">
    <source>
        <dbReference type="EMBL" id="GLI57365.1"/>
    </source>
</evidence>
<keyword evidence="2" id="KW-1185">Reference proteome</keyword>
<evidence type="ECO:0000313" key="2">
    <source>
        <dbReference type="Proteomes" id="UP001144471"/>
    </source>
</evidence>
<dbReference type="SUPFAM" id="SSF69279">
    <property type="entry name" value="Phage tail proteins"/>
    <property type="match status" value="1"/>
</dbReference>
<dbReference type="Proteomes" id="UP001144471">
    <property type="component" value="Unassembled WGS sequence"/>
</dbReference>
<accession>A0A9W6LPU3</accession>
<comment type="caution">
    <text evidence="1">The sequence shown here is derived from an EMBL/GenBank/DDBJ whole genome shotgun (WGS) entry which is preliminary data.</text>
</comment>